<evidence type="ECO:0000313" key="3">
    <source>
        <dbReference type="Proteomes" id="UP000188181"/>
    </source>
</evidence>
<accession>A0A1Q2MFT9</accession>
<evidence type="ECO:0000313" key="2">
    <source>
        <dbReference type="EMBL" id="AQQ71514.1"/>
    </source>
</evidence>
<dbReference type="InterPro" id="IPR003961">
    <property type="entry name" value="FN3_dom"/>
</dbReference>
<dbReference type="Proteomes" id="UP000188181">
    <property type="component" value="Chromosome"/>
</dbReference>
<reference evidence="3" key="1">
    <citation type="submission" date="2017-02" db="EMBL/GenBank/DDBJ databases">
        <title>Comparative genomics and description of representatives of a novel lineage of planctomycetes thriving in anoxic sediments.</title>
        <authorList>
            <person name="Spring S."/>
            <person name="Bunk B."/>
            <person name="Sproer C."/>
        </authorList>
    </citation>
    <scope>NUCLEOTIDE SEQUENCE [LARGE SCALE GENOMIC DNA]</scope>
    <source>
        <strain evidence="3">SM-Chi-D1</strain>
    </source>
</reference>
<evidence type="ECO:0000259" key="1">
    <source>
        <dbReference type="PROSITE" id="PS50853"/>
    </source>
</evidence>
<dbReference type="CDD" id="cd00063">
    <property type="entry name" value="FN3"/>
    <property type="match status" value="1"/>
</dbReference>
<dbReference type="AlphaFoldDB" id="A0A1Q2MFT9"/>
<protein>
    <recommendedName>
        <fullName evidence="1">Fibronectin type-III domain-containing protein</fullName>
    </recommendedName>
</protein>
<dbReference type="SUPFAM" id="SSF49265">
    <property type="entry name" value="Fibronectin type III"/>
    <property type="match status" value="1"/>
</dbReference>
<feature type="domain" description="Fibronectin type-III" evidence="1">
    <location>
        <begin position="112"/>
        <end position="202"/>
    </location>
</feature>
<dbReference type="OrthoDB" id="1099402at2"/>
<dbReference type="RefSeq" id="WP_146683681.1">
    <property type="nucleotide sequence ID" value="NZ_CP019646.1"/>
</dbReference>
<dbReference type="InterPro" id="IPR036116">
    <property type="entry name" value="FN3_sf"/>
</dbReference>
<name>A0A1Q2MFT9_9BACT</name>
<dbReference type="KEGG" id="pbas:SMSP2_01888"/>
<keyword evidence="3" id="KW-1185">Reference proteome</keyword>
<dbReference type="EMBL" id="CP019646">
    <property type="protein sequence ID" value="AQQ71514.1"/>
    <property type="molecule type" value="Genomic_DNA"/>
</dbReference>
<dbReference type="Gene3D" id="2.60.40.10">
    <property type="entry name" value="Immunoglobulins"/>
    <property type="match status" value="1"/>
</dbReference>
<dbReference type="InterPro" id="IPR013783">
    <property type="entry name" value="Ig-like_fold"/>
</dbReference>
<gene>
    <name evidence="2" type="ORF">SMSP2_01888</name>
</gene>
<proteinExistence type="predicted"/>
<organism evidence="2 3">
    <name type="scientific">Limihaloglobus sulfuriphilus</name>
    <dbReference type="NCBI Taxonomy" id="1851148"/>
    <lineage>
        <taxon>Bacteria</taxon>
        <taxon>Pseudomonadati</taxon>
        <taxon>Planctomycetota</taxon>
        <taxon>Phycisphaerae</taxon>
        <taxon>Sedimentisphaerales</taxon>
        <taxon>Sedimentisphaeraceae</taxon>
        <taxon>Limihaloglobus</taxon>
    </lineage>
</organism>
<dbReference type="PROSITE" id="PS50853">
    <property type="entry name" value="FN3"/>
    <property type="match status" value="1"/>
</dbReference>
<sequence>MARFPTTEADIAALAEAMEIGLTDNTVTYPAPPVDPMQLNLKRMDYLARKNQLIAAQAAAEAATANKDEALEELIDSMKSDLRYAENTVSYDDDKLKLIGWAGRKSASALQVPGQSRLLEAPRQGAGWVFLDWKKPADGGKVAAYKVMRRERAGGTWAEVATAIISETTLVEQPTGVELEYRIIAVNKAGDGEPSNTVMVVM</sequence>